<evidence type="ECO:0000313" key="4">
    <source>
        <dbReference type="WBParaSite" id="Pan_g18330.t1"/>
    </source>
</evidence>
<sequence length="522" mass="56818">MVVAVPEAIELSEFRHKEVVAMRDDGKKRRKQPKPAKIVDATVANGDTDVNLDTFIEPGTLLGPFEVTWNSEDLPFIELYDINPGSRATHRFRLNDKGQDHFPRGHGLFDRLKPSESPESADLIVIGSKDSTKLYLLIVRSVSEDSSESIFGILTDMSISMPDLDFLQSGAPTCPLCMMKLPDKDTFYVHFSICLQTVANFKPYAPLFQRLQAGPTALPPVSSSFLSSTPAAASSTLNMTSSAGQTAPLLLPISILDTPSDQPQIRVLGPPQTIIPVAVSRQINLNPSIELAVYQELVQGLKIPKQIPINNGLPNFCLSISSTSNGTTPPVSTVPATVTSNASVNTAMDALNHPTVKRRRIESESAAIFSTPLDLSAKVAATIAASTLQPTGLPALLPMLSPAIPTTSSSTLLSTAATLPMLPSEDFECECGILFKEEPVFTAHQKFYCRLRPQRSIDPPKTQFPKFPKQCDQCNFVASSASQLSQHIRQKHSEVKGYMCRQCITSTRALGMRPKLKSFTLP</sequence>
<dbReference type="SUPFAM" id="SSF57667">
    <property type="entry name" value="beta-beta-alpha zinc fingers"/>
    <property type="match status" value="1"/>
</dbReference>
<keyword evidence="1" id="KW-0862">Zinc</keyword>
<evidence type="ECO:0000259" key="2">
    <source>
        <dbReference type="PROSITE" id="PS50157"/>
    </source>
</evidence>
<accession>A0A7E4VB20</accession>
<proteinExistence type="predicted"/>
<name>A0A7E4VB20_PANRE</name>
<organism evidence="3 4">
    <name type="scientific">Panagrellus redivivus</name>
    <name type="common">Microworm</name>
    <dbReference type="NCBI Taxonomy" id="6233"/>
    <lineage>
        <taxon>Eukaryota</taxon>
        <taxon>Metazoa</taxon>
        <taxon>Ecdysozoa</taxon>
        <taxon>Nematoda</taxon>
        <taxon>Chromadorea</taxon>
        <taxon>Rhabditida</taxon>
        <taxon>Tylenchina</taxon>
        <taxon>Panagrolaimomorpha</taxon>
        <taxon>Panagrolaimoidea</taxon>
        <taxon>Panagrolaimidae</taxon>
        <taxon>Panagrellus</taxon>
    </lineage>
</organism>
<dbReference type="AlphaFoldDB" id="A0A7E4VB20"/>
<feature type="domain" description="C2H2-type" evidence="2">
    <location>
        <begin position="469"/>
        <end position="497"/>
    </location>
</feature>
<dbReference type="GO" id="GO:0008270">
    <property type="term" value="F:zinc ion binding"/>
    <property type="evidence" value="ECO:0007669"/>
    <property type="project" value="UniProtKB-KW"/>
</dbReference>
<evidence type="ECO:0000313" key="3">
    <source>
        <dbReference type="Proteomes" id="UP000492821"/>
    </source>
</evidence>
<dbReference type="PROSITE" id="PS50157">
    <property type="entry name" value="ZINC_FINGER_C2H2_2"/>
    <property type="match status" value="1"/>
</dbReference>
<reference evidence="4" key="2">
    <citation type="submission" date="2020-10" db="UniProtKB">
        <authorList>
            <consortium name="WormBaseParasite"/>
        </authorList>
    </citation>
    <scope>IDENTIFICATION</scope>
</reference>
<keyword evidence="3" id="KW-1185">Reference proteome</keyword>
<dbReference type="InterPro" id="IPR013087">
    <property type="entry name" value="Znf_C2H2_type"/>
</dbReference>
<evidence type="ECO:0000256" key="1">
    <source>
        <dbReference type="PROSITE-ProRule" id="PRU00042"/>
    </source>
</evidence>
<dbReference type="WBParaSite" id="Pan_g18330.t1">
    <property type="protein sequence ID" value="Pan_g18330.t1"/>
    <property type="gene ID" value="Pan_g18330"/>
</dbReference>
<protein>
    <submittedName>
        <fullName evidence="4">C2H2-type domain-containing protein</fullName>
    </submittedName>
</protein>
<keyword evidence="1" id="KW-0479">Metal-binding</keyword>
<dbReference type="Proteomes" id="UP000492821">
    <property type="component" value="Unassembled WGS sequence"/>
</dbReference>
<dbReference type="Gene3D" id="3.30.160.60">
    <property type="entry name" value="Classic Zinc Finger"/>
    <property type="match status" value="1"/>
</dbReference>
<dbReference type="InterPro" id="IPR036236">
    <property type="entry name" value="Znf_C2H2_sf"/>
</dbReference>
<reference evidence="3" key="1">
    <citation type="journal article" date="2013" name="Genetics">
        <title>The draft genome and transcriptome of Panagrellus redivivus are shaped by the harsh demands of a free-living lifestyle.</title>
        <authorList>
            <person name="Srinivasan J."/>
            <person name="Dillman A.R."/>
            <person name="Macchietto M.G."/>
            <person name="Heikkinen L."/>
            <person name="Lakso M."/>
            <person name="Fracchia K.M."/>
            <person name="Antoshechkin I."/>
            <person name="Mortazavi A."/>
            <person name="Wong G."/>
            <person name="Sternberg P.W."/>
        </authorList>
    </citation>
    <scope>NUCLEOTIDE SEQUENCE [LARGE SCALE GENOMIC DNA]</scope>
    <source>
        <strain evidence="3">MT8872</strain>
    </source>
</reference>
<keyword evidence="1" id="KW-0863">Zinc-finger</keyword>